<feature type="binding site" evidence="11">
    <location>
        <position position="77"/>
    </location>
    <ligand>
        <name>Zn(2+)</name>
        <dbReference type="ChEBI" id="CHEBI:29105"/>
        <label>1</label>
    </ligand>
</feature>
<dbReference type="Pfam" id="PF00623">
    <property type="entry name" value="RNA_pol_Rpb1_2"/>
    <property type="match status" value="1"/>
</dbReference>
<evidence type="ECO:0000259" key="13">
    <source>
        <dbReference type="SMART" id="SM00663"/>
    </source>
</evidence>
<comment type="caution">
    <text evidence="14">The sequence shown here is derived from an EMBL/GenBank/DDBJ whole genome shotgun (WGS) entry which is preliminary data.</text>
</comment>
<feature type="binding site" evidence="11">
    <location>
        <position position="75"/>
    </location>
    <ligand>
        <name>Zn(2+)</name>
        <dbReference type="ChEBI" id="CHEBI:29105"/>
        <label>1</label>
    </ligand>
</feature>
<dbReference type="InterPro" id="IPR042102">
    <property type="entry name" value="RNA_pol_Rpb1_3_sf"/>
</dbReference>
<comment type="similarity">
    <text evidence="11 12">Belongs to the RNA polymerase beta' chain family.</text>
</comment>
<feature type="binding site" evidence="11">
    <location>
        <position position="90"/>
    </location>
    <ligand>
        <name>Zn(2+)</name>
        <dbReference type="ChEBI" id="CHEBI:29105"/>
        <label>1</label>
    </ligand>
</feature>
<dbReference type="InterPro" id="IPR012754">
    <property type="entry name" value="DNA-dir_RpoC_beta_prime_bact"/>
</dbReference>
<comment type="similarity">
    <text evidence="2">In the C-terminal section; belongs to the RNA polymerase beta' chain family.</text>
</comment>
<dbReference type="InterPro" id="IPR006592">
    <property type="entry name" value="RNA_pol_N"/>
</dbReference>
<dbReference type="GO" id="GO:0000428">
    <property type="term" value="C:DNA-directed RNA polymerase complex"/>
    <property type="evidence" value="ECO:0007669"/>
    <property type="project" value="UniProtKB-KW"/>
</dbReference>
<keyword evidence="4 11" id="KW-0808">Transferase</keyword>
<accession>A0A6B2M155</accession>
<dbReference type="GO" id="GO:0006351">
    <property type="term" value="P:DNA-templated transcription"/>
    <property type="evidence" value="ECO:0007669"/>
    <property type="project" value="UniProtKB-UniRule"/>
</dbReference>
<keyword evidence="7 11" id="KW-0862">Zinc</keyword>
<dbReference type="GO" id="GO:0008270">
    <property type="term" value="F:zinc ion binding"/>
    <property type="evidence" value="ECO:0007669"/>
    <property type="project" value="UniProtKB-UniRule"/>
</dbReference>
<keyword evidence="15" id="KW-1185">Reference proteome</keyword>
<keyword evidence="3 11" id="KW-0240">DNA-directed RNA polymerase</keyword>
<comment type="cofactor">
    <cofactor evidence="11">
        <name>Mg(2+)</name>
        <dbReference type="ChEBI" id="CHEBI:18420"/>
    </cofactor>
    <text evidence="11">Binds 1 Mg(2+) ion per subunit.</text>
</comment>
<evidence type="ECO:0000256" key="7">
    <source>
        <dbReference type="ARBA" id="ARBA00022833"/>
    </source>
</evidence>
<dbReference type="GO" id="GO:0003899">
    <property type="term" value="F:DNA-directed RNA polymerase activity"/>
    <property type="evidence" value="ECO:0007669"/>
    <property type="project" value="UniProtKB-UniRule"/>
</dbReference>
<evidence type="ECO:0000256" key="5">
    <source>
        <dbReference type="ARBA" id="ARBA00022695"/>
    </source>
</evidence>
<dbReference type="SMART" id="SM00663">
    <property type="entry name" value="RPOLA_N"/>
    <property type="match status" value="1"/>
</dbReference>
<dbReference type="Pfam" id="PF05000">
    <property type="entry name" value="RNA_pol_Rpb1_4"/>
    <property type="match status" value="1"/>
</dbReference>
<dbReference type="InterPro" id="IPR007066">
    <property type="entry name" value="RNA_pol_Rpb1_3"/>
</dbReference>
<dbReference type="CDD" id="cd01609">
    <property type="entry name" value="RNAP_beta'_N"/>
    <property type="match status" value="1"/>
</dbReference>
<dbReference type="Proteomes" id="UP000478417">
    <property type="component" value="Unassembled WGS sequence"/>
</dbReference>
<comment type="function">
    <text evidence="11 12">DNA-dependent RNA polymerase catalyzes the transcription of DNA into RNA using the four ribonucleoside triphosphates as substrates.</text>
</comment>
<evidence type="ECO:0000256" key="11">
    <source>
        <dbReference type="HAMAP-Rule" id="MF_01322"/>
    </source>
</evidence>
<dbReference type="Gene3D" id="1.10.40.90">
    <property type="match status" value="1"/>
</dbReference>
<feature type="binding site" evidence="11">
    <location>
        <position position="468"/>
    </location>
    <ligand>
        <name>Mg(2+)</name>
        <dbReference type="ChEBI" id="CHEBI:18420"/>
    </ligand>
</feature>
<dbReference type="InterPro" id="IPR045867">
    <property type="entry name" value="DNA-dir_RpoC_beta_prime"/>
</dbReference>
<dbReference type="Gene3D" id="2.40.50.100">
    <property type="match status" value="3"/>
</dbReference>
<evidence type="ECO:0000313" key="15">
    <source>
        <dbReference type="Proteomes" id="UP000478417"/>
    </source>
</evidence>
<dbReference type="InterPro" id="IPR044893">
    <property type="entry name" value="RNA_pol_Rpb1_clamp_domain"/>
</dbReference>
<comment type="similarity">
    <text evidence="1">In the N-terminal section; belongs to the RNA polymerase beta chain family.</text>
</comment>
<dbReference type="Pfam" id="PF04998">
    <property type="entry name" value="RNA_pol_Rpb1_5"/>
    <property type="match status" value="1"/>
</dbReference>
<dbReference type="FunFam" id="1.10.132.30:FF:000003">
    <property type="entry name" value="DNA-directed RNA polymerase subunit beta"/>
    <property type="match status" value="1"/>
</dbReference>
<dbReference type="SUPFAM" id="SSF64484">
    <property type="entry name" value="beta and beta-prime subunits of DNA dependent RNA-polymerase"/>
    <property type="match status" value="1"/>
</dbReference>
<evidence type="ECO:0000256" key="3">
    <source>
        <dbReference type="ARBA" id="ARBA00022478"/>
    </source>
</evidence>
<dbReference type="Gene3D" id="2.40.40.20">
    <property type="match status" value="1"/>
</dbReference>
<sequence length="1377" mass="152339">MSDELQTREARDLLGFDKEKSFDQVSITIASPDAIRSWSRGEVKNPETINYRTFKPEPGGLFCQRIFGPVRDYECACGKYKRIKYKGVICDRCGVEVTVSRVRRERMGHIELAVSCSHIWFLKSMPSRLGLLLDLTARNLERVIYYENYVVVDPGKTPLEERQLLTEQEYTAAMDEYGDDSFVAEMGAGAIRKILENMDLPSVVDELHEQMHNTRSKQIKKKLSKRLKVIQGFIESESRPEWMVLEVVPVIPPDLRPLVPLEGGRFATSDLNDLYRRVINRNNRLKNLLLLKTPDVIIHNEKRMLQEAVDALFDNGRHGRAVTGAGNRPLKSLSDMLKGKQGRFRQNLLGKRVDYSGRSVIVIGPELKLHQCGLPKKMALVLFEPFIIRRLKELGFVHTVRGARKMIEKRSPEVWDILEEVTIGHPVLLNRAPTLHRLSIQAFEPTLIEGDAIRLHPLVCAAYNADFDGDQMAVHVPLSLEAILEAKLLMMSTNNIFSPSSGDPILTPSQDIVLGSYYLTIEPREQPVKGAHVPLFSSIEEVLLAEADGVIGKHDWIRFENPNYGTKTPYGNSRQKVIVTTPGRVIFSGIWPEVLGFMNFPVAKKKLGELINSTYQAAGREESIKMLDRLKETGFTIATMAGISIGMEDMIIPPEKSEIVARARKRIGDVSNQYRKGIITGGERYNKVVDIWTQATDEIAQAVFEHLNENNGKREVNPVYLMMDSGARGNKQQVRQLCGTRGLMAKPSGEIIERPILSSFREGLSVLEYFISTHGARKGLADTALKTADAGYLTRKLCDVAMDCIITDIDDGNRDGIWKFAIIEGDDVIVPLRERIIGRCVSLDVRNPIDPDDIVIKAGEMVTKEIAARIDELGIERVKVMSALTHIRGNSLSAKAYGINPATNDLVEIGTAVGIIAAQSIGEPGTQLTMRTFHIGGIASALAQSADITVKNGGFVRFNGLRLVEVGDGASRVVLNKTGAVSIIDDNEKELETYNIPAGAVLTVRDGDQIEAAKKLAQWDPFNVPILSEKSGTVRFSDMIPGVTVKREIDPSSGRIATVVIEHKEDLSPQIEIVDAKDAKRLLATYSIPTGATVSVTEGDEIDGGSLLAKTPRQASKTQDITGGLPRVAELFEARRPKEATEMAKIDGIVSMNGTVRGKKRLVVTDQESGQEEEHLIPHGKHIIVQPGDVVYKGQHLTEGAADPHEILDILGPSSVQEYLLAEIQKVYRLQGVTINDKHIEVIISQMLRKVRITEPGDSDFFWGEQIDKDSFIRENERISEAGGQPAEGEPILLGITKASVETESFISAASFQETTRVLTDAATLGKVDKLEGFKENVIMGHLIPAGTGLPTYRRLKINTLVAPSSEEVGEDAVDAS</sequence>
<proteinExistence type="inferred from homology"/>
<comment type="caution">
    <text evidence="11">Lacks conserved residue(s) required for the propagation of feature annotation.</text>
</comment>
<dbReference type="Pfam" id="PF04983">
    <property type="entry name" value="RNA_pol_Rpb1_3"/>
    <property type="match status" value="1"/>
</dbReference>
<dbReference type="InterPro" id="IPR007080">
    <property type="entry name" value="RNA_pol_Rpb1_1"/>
</dbReference>
<reference evidence="14 15" key="1">
    <citation type="submission" date="2020-02" db="EMBL/GenBank/DDBJ databases">
        <title>Albibacoteraceae fam. nov., the first described family within the subdivision 4 Verrucomicrobia.</title>
        <authorList>
            <person name="Xi F."/>
        </authorList>
    </citation>
    <scope>NUCLEOTIDE SEQUENCE [LARGE SCALE GENOMIC DNA]</scope>
    <source>
        <strain evidence="14 15">CK1056</strain>
    </source>
</reference>
<evidence type="ECO:0000256" key="8">
    <source>
        <dbReference type="ARBA" id="ARBA00022842"/>
    </source>
</evidence>
<dbReference type="Gene3D" id="4.10.860.120">
    <property type="entry name" value="RNA polymerase II, clamp domain"/>
    <property type="match status" value="1"/>
</dbReference>
<keyword evidence="5 11" id="KW-0548">Nucleotidyltransferase</keyword>
<evidence type="ECO:0000256" key="12">
    <source>
        <dbReference type="RuleBase" id="RU004279"/>
    </source>
</evidence>
<feature type="domain" description="RNA polymerase N-terminal" evidence="13">
    <location>
        <begin position="241"/>
        <end position="520"/>
    </location>
</feature>
<evidence type="ECO:0000256" key="6">
    <source>
        <dbReference type="ARBA" id="ARBA00022723"/>
    </source>
</evidence>
<dbReference type="Gene3D" id="1.10.150.390">
    <property type="match status" value="1"/>
</dbReference>
<dbReference type="RefSeq" id="WP_163964860.1">
    <property type="nucleotide sequence ID" value="NZ_JAAGNX010000002.1"/>
</dbReference>
<keyword evidence="6 11" id="KW-0479">Metal-binding</keyword>
<evidence type="ECO:0000256" key="4">
    <source>
        <dbReference type="ARBA" id="ARBA00022679"/>
    </source>
</evidence>
<comment type="catalytic activity">
    <reaction evidence="10 11 12">
        <text>RNA(n) + a ribonucleoside 5'-triphosphate = RNA(n+1) + diphosphate</text>
        <dbReference type="Rhea" id="RHEA:21248"/>
        <dbReference type="Rhea" id="RHEA-COMP:14527"/>
        <dbReference type="Rhea" id="RHEA-COMP:17342"/>
        <dbReference type="ChEBI" id="CHEBI:33019"/>
        <dbReference type="ChEBI" id="CHEBI:61557"/>
        <dbReference type="ChEBI" id="CHEBI:140395"/>
        <dbReference type="EC" id="2.7.7.6"/>
    </reaction>
</comment>
<dbReference type="NCBIfam" id="TIGR02386">
    <property type="entry name" value="rpoC_TIGR"/>
    <property type="match status" value="1"/>
</dbReference>
<protein>
    <recommendedName>
        <fullName evidence="11">DNA-directed RNA polymerase subunit beta'</fullName>
        <shortName evidence="11">RNAP subunit beta'</shortName>
        <ecNumber evidence="11">2.7.7.6</ecNumber>
    </recommendedName>
    <alternativeName>
        <fullName evidence="11">RNA polymerase subunit beta'</fullName>
    </alternativeName>
    <alternativeName>
        <fullName evidence="11">Transcriptase subunit beta'</fullName>
    </alternativeName>
</protein>
<dbReference type="GO" id="GO:0000287">
    <property type="term" value="F:magnesium ion binding"/>
    <property type="evidence" value="ECO:0007669"/>
    <property type="project" value="UniProtKB-UniRule"/>
</dbReference>
<evidence type="ECO:0000256" key="10">
    <source>
        <dbReference type="ARBA" id="ARBA00048552"/>
    </source>
</evidence>
<evidence type="ECO:0000313" key="14">
    <source>
        <dbReference type="EMBL" id="NDV62638.1"/>
    </source>
</evidence>
<dbReference type="InterPro" id="IPR000722">
    <property type="entry name" value="RNA_pol_asu"/>
</dbReference>
<dbReference type="Gene3D" id="1.10.132.30">
    <property type="match status" value="1"/>
</dbReference>
<dbReference type="EMBL" id="JAAGNX010000002">
    <property type="protein sequence ID" value="NDV62638.1"/>
    <property type="molecule type" value="Genomic_DNA"/>
</dbReference>
<dbReference type="InterPro" id="IPR007083">
    <property type="entry name" value="RNA_pol_Rpb1_4"/>
</dbReference>
<feature type="binding site" evidence="11">
    <location>
        <position position="470"/>
    </location>
    <ligand>
        <name>Mg(2+)</name>
        <dbReference type="ChEBI" id="CHEBI:18420"/>
    </ligand>
</feature>
<comment type="subunit">
    <text evidence="11">The RNAP catalytic core consists of 2 alpha, 1 beta, 1 beta' and 1 omega subunit. When a sigma factor is associated with the core the holoenzyme is formed, which can initiate transcription.</text>
</comment>
<keyword evidence="8 11" id="KW-0460">Magnesium</keyword>
<dbReference type="InterPro" id="IPR007081">
    <property type="entry name" value="RNA_pol_Rpb1_5"/>
</dbReference>
<dbReference type="HAMAP" id="MF_01322">
    <property type="entry name" value="RNApol_bact_RpoC"/>
    <property type="match status" value="1"/>
</dbReference>
<evidence type="ECO:0000256" key="2">
    <source>
        <dbReference type="ARBA" id="ARBA00009839"/>
    </source>
</evidence>
<dbReference type="GO" id="GO:0003677">
    <property type="term" value="F:DNA binding"/>
    <property type="evidence" value="ECO:0007669"/>
    <property type="project" value="UniProtKB-UniRule"/>
</dbReference>
<organism evidence="14 15">
    <name type="scientific">Oceanipulchritudo coccoides</name>
    <dbReference type="NCBI Taxonomy" id="2706888"/>
    <lineage>
        <taxon>Bacteria</taxon>
        <taxon>Pseudomonadati</taxon>
        <taxon>Verrucomicrobiota</taxon>
        <taxon>Opitutia</taxon>
        <taxon>Puniceicoccales</taxon>
        <taxon>Oceanipulchritudinaceae</taxon>
        <taxon>Oceanipulchritudo</taxon>
    </lineage>
</organism>
<dbReference type="Gene3D" id="1.10.1790.20">
    <property type="match status" value="1"/>
</dbReference>
<dbReference type="EC" id="2.7.7.6" evidence="11"/>
<keyword evidence="9 11" id="KW-0804">Transcription</keyword>
<feature type="binding site" evidence="11">
    <location>
        <position position="93"/>
    </location>
    <ligand>
        <name>Zn(2+)</name>
        <dbReference type="ChEBI" id="CHEBI:29105"/>
        <label>1</label>
    </ligand>
</feature>
<dbReference type="PANTHER" id="PTHR19376">
    <property type="entry name" value="DNA-DIRECTED RNA POLYMERASE"/>
    <property type="match status" value="1"/>
</dbReference>
<dbReference type="CDD" id="cd02655">
    <property type="entry name" value="RNAP_beta'_C"/>
    <property type="match status" value="1"/>
</dbReference>
<evidence type="ECO:0000256" key="9">
    <source>
        <dbReference type="ARBA" id="ARBA00023163"/>
    </source>
</evidence>
<evidence type="ECO:0000256" key="1">
    <source>
        <dbReference type="ARBA" id="ARBA00007616"/>
    </source>
</evidence>
<feature type="binding site" evidence="11">
    <location>
        <position position="466"/>
    </location>
    <ligand>
        <name>Mg(2+)</name>
        <dbReference type="ChEBI" id="CHEBI:18420"/>
    </ligand>
</feature>
<dbReference type="Pfam" id="PF04997">
    <property type="entry name" value="RNA_pol_Rpb1_1"/>
    <property type="match status" value="1"/>
</dbReference>
<gene>
    <name evidence="11 14" type="primary">rpoC</name>
    <name evidence="14" type="ORF">G0Q06_09270</name>
</gene>
<dbReference type="PANTHER" id="PTHR19376:SF54">
    <property type="entry name" value="DNA-DIRECTED RNA POLYMERASE SUBUNIT BETA"/>
    <property type="match status" value="1"/>
</dbReference>
<dbReference type="Gene3D" id="1.10.274.100">
    <property type="entry name" value="RNA polymerase Rpb1, domain 3"/>
    <property type="match status" value="1"/>
</dbReference>
<name>A0A6B2M155_9BACT</name>
<dbReference type="InterPro" id="IPR038120">
    <property type="entry name" value="Rpb1_funnel_sf"/>
</dbReference>